<reference evidence="2" key="1">
    <citation type="journal article" date="2019" name="Int. J. Syst. Evol. Microbiol.">
        <title>The Global Catalogue of Microorganisms (GCM) 10K type strain sequencing project: providing services to taxonomists for standard genome sequencing and annotation.</title>
        <authorList>
            <consortium name="The Broad Institute Genomics Platform"/>
            <consortium name="The Broad Institute Genome Sequencing Center for Infectious Disease"/>
            <person name="Wu L."/>
            <person name="Ma J."/>
        </authorList>
    </citation>
    <scope>NUCLEOTIDE SEQUENCE [LARGE SCALE GENOMIC DNA]</scope>
    <source>
        <strain evidence="2">CECT 7184</strain>
    </source>
</reference>
<gene>
    <name evidence="1" type="ORF">ACFPU1_06320</name>
</gene>
<evidence type="ECO:0000313" key="2">
    <source>
        <dbReference type="Proteomes" id="UP001596142"/>
    </source>
</evidence>
<accession>A0ABW0YJ66</accession>
<comment type="caution">
    <text evidence="1">The sequence shown here is derived from an EMBL/GenBank/DDBJ whole genome shotgun (WGS) entry which is preliminary data.</text>
</comment>
<evidence type="ECO:0000313" key="1">
    <source>
        <dbReference type="EMBL" id="MFC5712389.1"/>
    </source>
</evidence>
<name>A0ABW0YJ66_9BACI</name>
<organism evidence="1 2">
    <name type="scientific">Thalassorhabdus alkalitolerans</name>
    <dbReference type="NCBI Taxonomy" id="2282697"/>
    <lineage>
        <taxon>Bacteria</taxon>
        <taxon>Bacillati</taxon>
        <taxon>Bacillota</taxon>
        <taxon>Bacilli</taxon>
        <taxon>Bacillales</taxon>
        <taxon>Bacillaceae</taxon>
        <taxon>Thalassorhabdus</taxon>
    </lineage>
</organism>
<sequence>MFQVINGDVYLHGGALKKGSERPDVTEKQIIPVFCLEAGKHEYIEVIDLPDNIGFEWIYPADSLTIQKADSLYFYKQARSLYVVYEETFRKKGWDGPINISQTVQEVSEQVQQSGEFQMLMLDIDEEDDETLLIFHTILVGEGNLMRIREMIEKRIQKMFFKAERKIAMEVIEKEENTG</sequence>
<dbReference type="EMBL" id="JBHSOZ010000003">
    <property type="protein sequence ID" value="MFC5712389.1"/>
    <property type="molecule type" value="Genomic_DNA"/>
</dbReference>
<keyword evidence="2" id="KW-1185">Reference proteome</keyword>
<proteinExistence type="predicted"/>
<dbReference type="RefSeq" id="WP_385939514.1">
    <property type="nucleotide sequence ID" value="NZ_JBHSOZ010000003.1"/>
</dbReference>
<dbReference type="Proteomes" id="UP001596142">
    <property type="component" value="Unassembled WGS sequence"/>
</dbReference>
<protein>
    <submittedName>
        <fullName evidence="1">Uncharacterized protein</fullName>
    </submittedName>
</protein>